<dbReference type="PANTHER" id="PTHR43463">
    <property type="entry name" value="NICOTINATE-NUCLEOTIDE--DIMETHYLBENZIMIDAZOLE PHOSPHORIBOSYLTRANSFERASE"/>
    <property type="match status" value="1"/>
</dbReference>
<feature type="non-terminal residue" evidence="1">
    <location>
        <position position="1"/>
    </location>
</feature>
<dbReference type="InterPro" id="IPR036087">
    <property type="entry name" value="Nict_dMeBzImd_PRibTrfase_sf"/>
</dbReference>
<dbReference type="GO" id="GO:0008939">
    <property type="term" value="F:nicotinate-nucleotide-dimethylbenzimidazole phosphoribosyltransferase activity"/>
    <property type="evidence" value="ECO:0007669"/>
    <property type="project" value="InterPro"/>
</dbReference>
<dbReference type="Pfam" id="PF02277">
    <property type="entry name" value="DBI_PRT"/>
    <property type="match status" value="1"/>
</dbReference>
<reference evidence="2" key="1">
    <citation type="submission" date="2017-09" db="EMBL/GenBank/DDBJ databases">
        <title>Depth-based differentiation of microbial function through sediment-hosted aquifers and enrichment of novel symbionts in the deep terrestrial subsurface.</title>
        <authorList>
            <person name="Probst A.J."/>
            <person name="Ladd B."/>
            <person name="Jarett J.K."/>
            <person name="Geller-Mcgrath D.E."/>
            <person name="Sieber C.M.K."/>
            <person name="Emerson J.B."/>
            <person name="Anantharaman K."/>
            <person name="Thomas B.C."/>
            <person name="Malmstrom R."/>
            <person name="Stieglmeier M."/>
            <person name="Klingl A."/>
            <person name="Woyke T."/>
            <person name="Ryan C.M."/>
            <person name="Banfield J.F."/>
        </authorList>
    </citation>
    <scope>NUCLEOTIDE SEQUENCE [LARGE SCALE GENOMIC DNA]</scope>
</reference>
<dbReference type="SUPFAM" id="SSF52733">
    <property type="entry name" value="Nicotinate mononucleotide:5,6-dimethylbenzimidazole phosphoribosyltransferase (CobT)"/>
    <property type="match status" value="1"/>
</dbReference>
<evidence type="ECO:0000313" key="1">
    <source>
        <dbReference type="EMBL" id="PIZ16198.1"/>
    </source>
</evidence>
<gene>
    <name evidence="1" type="ORF">COY51_03285</name>
</gene>
<dbReference type="PANTHER" id="PTHR43463:SF1">
    <property type="entry name" value="NICOTINATE-NUCLEOTIDE--DIMETHYLBENZIMIDAZOLE PHOSPHORIBOSYLTRANSFERASE"/>
    <property type="match status" value="1"/>
</dbReference>
<evidence type="ECO:0000313" key="2">
    <source>
        <dbReference type="Proteomes" id="UP000234145"/>
    </source>
</evidence>
<dbReference type="AlphaFoldDB" id="A0A2H9PBH2"/>
<name>A0A2H9PBH2_9BACT</name>
<dbReference type="Gene3D" id="3.40.50.10210">
    <property type="match status" value="1"/>
</dbReference>
<protein>
    <submittedName>
        <fullName evidence="1">Nicotinate-nucleotide--dimethylbenzimidazole phosphoribosyltransferase</fullName>
    </submittedName>
</protein>
<sequence>GGLAGVILAGAKAKIPVVIDGFISGAAALIAYGLAPRVKDYLIASHCSVERGHRVTLDYLGLRPLFDLDMRLGEGTGAALGINLAEAGVKILTEMATFEGAGVSKKT</sequence>
<dbReference type="EMBL" id="PFMS01000057">
    <property type="protein sequence ID" value="PIZ16198.1"/>
    <property type="molecule type" value="Genomic_DNA"/>
</dbReference>
<keyword evidence="1" id="KW-0808">Transferase</keyword>
<keyword evidence="1" id="KW-0328">Glycosyltransferase</keyword>
<dbReference type="InterPro" id="IPR003200">
    <property type="entry name" value="Nict_dMeBzImd_PRibTrfase"/>
</dbReference>
<comment type="caution">
    <text evidence="1">The sequence shown here is derived from an EMBL/GenBank/DDBJ whole genome shotgun (WGS) entry which is preliminary data.</text>
</comment>
<dbReference type="Proteomes" id="UP000234145">
    <property type="component" value="Unassembled WGS sequence"/>
</dbReference>
<accession>A0A2H9PBH2</accession>
<organism evidence="1 2">
    <name type="scientific">Candidatus Desantisbacteria bacterium CG_4_10_14_0_8_um_filter_39_17</name>
    <dbReference type="NCBI Taxonomy" id="1974542"/>
    <lineage>
        <taxon>Bacteria</taxon>
        <taxon>Candidatus Desantisiibacteriota</taxon>
    </lineage>
</organism>
<proteinExistence type="predicted"/>